<dbReference type="PANTHER" id="PTHR33332">
    <property type="entry name" value="REVERSE TRANSCRIPTASE DOMAIN-CONTAINING PROTEIN"/>
    <property type="match status" value="1"/>
</dbReference>
<accession>A0A2I0TLR7</accession>
<organism evidence="1 2">
    <name type="scientific">Limosa lapponica baueri</name>
    <dbReference type="NCBI Taxonomy" id="1758121"/>
    <lineage>
        <taxon>Eukaryota</taxon>
        <taxon>Metazoa</taxon>
        <taxon>Chordata</taxon>
        <taxon>Craniata</taxon>
        <taxon>Vertebrata</taxon>
        <taxon>Euteleostomi</taxon>
        <taxon>Archelosauria</taxon>
        <taxon>Archosauria</taxon>
        <taxon>Dinosauria</taxon>
        <taxon>Saurischia</taxon>
        <taxon>Theropoda</taxon>
        <taxon>Coelurosauria</taxon>
        <taxon>Aves</taxon>
        <taxon>Neognathae</taxon>
        <taxon>Neoaves</taxon>
        <taxon>Charadriiformes</taxon>
        <taxon>Scolopacidae</taxon>
        <taxon>Limosa</taxon>
    </lineage>
</organism>
<sequence length="123" mass="13824">MYNCMMNMLEKWTERNPMQLNKRKCEFLHLGKNNSIHHYILIVDWLESSMAEKNLGILVDTKLNMSQQCDLVAKDTGILGCYEKCFHQIQGGSSSPQLSIGEATPGVLCPVLSSPGKFVGYLI</sequence>
<dbReference type="EMBL" id="KZ508827">
    <property type="protein sequence ID" value="PKU34757.1"/>
    <property type="molecule type" value="Genomic_DNA"/>
</dbReference>
<evidence type="ECO:0000313" key="2">
    <source>
        <dbReference type="Proteomes" id="UP000233556"/>
    </source>
</evidence>
<name>A0A2I0TLR7_LIMLA</name>
<proteinExistence type="predicted"/>
<evidence type="ECO:0000313" key="1">
    <source>
        <dbReference type="EMBL" id="PKU34757.1"/>
    </source>
</evidence>
<reference evidence="2" key="1">
    <citation type="submission" date="2017-11" db="EMBL/GenBank/DDBJ databases">
        <authorList>
            <person name="Lima N.C."/>
            <person name="Parody-Merino A.M."/>
            <person name="Battley P.F."/>
            <person name="Fidler A.E."/>
            <person name="Prosdocimi F."/>
        </authorList>
    </citation>
    <scope>NUCLEOTIDE SEQUENCE [LARGE SCALE GENOMIC DNA]</scope>
</reference>
<gene>
    <name evidence="1" type="ORF">llap_14938</name>
</gene>
<keyword evidence="2" id="KW-1185">Reference proteome</keyword>
<evidence type="ECO:0008006" key="3">
    <source>
        <dbReference type="Google" id="ProtNLM"/>
    </source>
</evidence>
<protein>
    <recommendedName>
        <fullName evidence="3">Rna-directed dna polymerase from mobile element jockey-like</fullName>
    </recommendedName>
</protein>
<dbReference type="Proteomes" id="UP000233556">
    <property type="component" value="Unassembled WGS sequence"/>
</dbReference>
<reference evidence="2" key="2">
    <citation type="submission" date="2017-12" db="EMBL/GenBank/DDBJ databases">
        <title>Genome sequence of the Bar-tailed Godwit (Limosa lapponica baueri).</title>
        <authorList>
            <person name="Lima N.C.B."/>
            <person name="Parody-Merino A.M."/>
            <person name="Battley P.F."/>
            <person name="Fidler A.E."/>
            <person name="Prosdocimi F."/>
        </authorList>
    </citation>
    <scope>NUCLEOTIDE SEQUENCE [LARGE SCALE GENOMIC DNA]</scope>
</reference>
<dbReference type="AlphaFoldDB" id="A0A2I0TLR7"/>